<reference evidence="1" key="1">
    <citation type="journal article" date="2014" name="Front. Microbiol.">
        <title>High frequency of phylogenetically diverse reductive dehalogenase-homologous genes in deep subseafloor sedimentary metagenomes.</title>
        <authorList>
            <person name="Kawai M."/>
            <person name="Futagami T."/>
            <person name="Toyoda A."/>
            <person name="Takaki Y."/>
            <person name="Nishi S."/>
            <person name="Hori S."/>
            <person name="Arai W."/>
            <person name="Tsubouchi T."/>
            <person name="Morono Y."/>
            <person name="Uchiyama I."/>
            <person name="Ito T."/>
            <person name="Fujiyama A."/>
            <person name="Inagaki F."/>
            <person name="Takami H."/>
        </authorList>
    </citation>
    <scope>NUCLEOTIDE SEQUENCE</scope>
    <source>
        <strain evidence="1">Expedition CK06-06</strain>
    </source>
</reference>
<dbReference type="EMBL" id="BART01027506">
    <property type="protein sequence ID" value="GAG93895.1"/>
    <property type="molecule type" value="Genomic_DNA"/>
</dbReference>
<accession>X1BFU1</accession>
<sequence>MNNKRNNNQDKETVLKLWSEYYYKALSANIGFPKDTVFNTLVKPKVIGFISVSTKKTDSPLRERLIQKTKEQLSVDYVQNKHFFVFVPKELLGGTIYGVVEIG</sequence>
<gene>
    <name evidence="1" type="ORF">S01H4_48752</name>
</gene>
<evidence type="ECO:0000313" key="1">
    <source>
        <dbReference type="EMBL" id="GAG93895.1"/>
    </source>
</evidence>
<comment type="caution">
    <text evidence="1">The sequence shown here is derived from an EMBL/GenBank/DDBJ whole genome shotgun (WGS) entry which is preliminary data.</text>
</comment>
<organism evidence="1">
    <name type="scientific">marine sediment metagenome</name>
    <dbReference type="NCBI Taxonomy" id="412755"/>
    <lineage>
        <taxon>unclassified sequences</taxon>
        <taxon>metagenomes</taxon>
        <taxon>ecological metagenomes</taxon>
    </lineage>
</organism>
<name>X1BFU1_9ZZZZ</name>
<proteinExistence type="predicted"/>
<dbReference type="AlphaFoldDB" id="X1BFU1"/>
<protein>
    <submittedName>
        <fullName evidence="1">Uncharacterized protein</fullName>
    </submittedName>
</protein>